<accession>A0A1W2LWB2</accession>
<evidence type="ECO:0000256" key="1">
    <source>
        <dbReference type="ARBA" id="ARBA00023125"/>
    </source>
</evidence>
<organism evidence="4 5">
    <name type="scientific">Amycolatopsis keratiniphila subsp. keratiniphila</name>
    <dbReference type="NCBI Taxonomy" id="227715"/>
    <lineage>
        <taxon>Bacteria</taxon>
        <taxon>Bacillati</taxon>
        <taxon>Actinomycetota</taxon>
        <taxon>Actinomycetes</taxon>
        <taxon>Pseudonocardiales</taxon>
        <taxon>Pseudonocardiaceae</taxon>
        <taxon>Amycolatopsis</taxon>
        <taxon>Amycolatopsis japonica group</taxon>
    </lineage>
</organism>
<dbReference type="EMBL" id="LQMT02000014">
    <property type="protein sequence ID" value="ONF70288.1"/>
    <property type="molecule type" value="Genomic_DNA"/>
</dbReference>
<dbReference type="InterPro" id="IPR009057">
    <property type="entry name" value="Homeodomain-like_sf"/>
</dbReference>
<dbReference type="OrthoDB" id="3218408at2"/>
<evidence type="ECO:0000259" key="3">
    <source>
        <dbReference type="PROSITE" id="PS50977"/>
    </source>
</evidence>
<sequence length="201" mass="22232">MSASRTVPYVFPYGSVCRVKRKLAREDWADAALEALCEGGVGAIAVEPIAAKLGTTKGSFYWHFANRDALVEAAVRRWAEQHTEALITLLDGISDPAERLRELFEVVFGAKDEREELALLAHAGDPVIGPLLADVTARRVEFIVRCFREMDCPETEARHRALLAYTAFVGLIQAQRASGGTLLADTERPAYLDFLRGIITW</sequence>
<dbReference type="Gene3D" id="1.10.357.10">
    <property type="entry name" value="Tetracycline Repressor, domain 2"/>
    <property type="match status" value="1"/>
</dbReference>
<comment type="caution">
    <text evidence="4">The sequence shown here is derived from an EMBL/GenBank/DDBJ whole genome shotgun (WGS) entry which is preliminary data.</text>
</comment>
<dbReference type="PRINTS" id="PR00455">
    <property type="entry name" value="HTHTETR"/>
</dbReference>
<feature type="DNA-binding region" description="H-T-H motif" evidence="2">
    <location>
        <begin position="45"/>
        <end position="64"/>
    </location>
</feature>
<gene>
    <name evidence="4" type="ORF">AVR91_0215740</name>
</gene>
<dbReference type="GO" id="GO:0000976">
    <property type="term" value="F:transcription cis-regulatory region binding"/>
    <property type="evidence" value="ECO:0007669"/>
    <property type="project" value="TreeGrafter"/>
</dbReference>
<evidence type="ECO:0000313" key="5">
    <source>
        <dbReference type="Proteomes" id="UP000076660"/>
    </source>
</evidence>
<evidence type="ECO:0000256" key="2">
    <source>
        <dbReference type="PROSITE-ProRule" id="PRU00335"/>
    </source>
</evidence>
<reference evidence="4 5" key="1">
    <citation type="submission" date="2016-12" db="EMBL/GenBank/DDBJ databases">
        <title>Amycolatopsis keratiniphila subsp. keratiniphila genome sequencing and assembly.</title>
        <authorList>
            <person name="Mayilraj S."/>
            <person name="Kaur N."/>
        </authorList>
    </citation>
    <scope>NUCLEOTIDE SEQUENCE [LARGE SCALE GENOMIC DNA]</scope>
    <source>
        <strain evidence="4 5">DSM 44409</strain>
    </source>
</reference>
<dbReference type="PANTHER" id="PTHR30055:SF237">
    <property type="entry name" value="TRANSCRIPTIONAL REPRESSOR MCE3R"/>
    <property type="match status" value="1"/>
</dbReference>
<evidence type="ECO:0000313" key="4">
    <source>
        <dbReference type="EMBL" id="ONF70288.1"/>
    </source>
</evidence>
<feature type="domain" description="HTH tetR-type" evidence="3">
    <location>
        <begin position="22"/>
        <end position="82"/>
    </location>
</feature>
<name>A0A1W2LWB2_9PSEU</name>
<proteinExistence type="predicted"/>
<dbReference type="PANTHER" id="PTHR30055">
    <property type="entry name" value="HTH-TYPE TRANSCRIPTIONAL REGULATOR RUTR"/>
    <property type="match status" value="1"/>
</dbReference>
<protein>
    <recommendedName>
        <fullName evidence="3">HTH tetR-type domain-containing protein</fullName>
    </recommendedName>
</protein>
<dbReference type="AlphaFoldDB" id="A0A1W2LWB2"/>
<dbReference type="Pfam" id="PF00440">
    <property type="entry name" value="TetR_N"/>
    <property type="match status" value="1"/>
</dbReference>
<dbReference type="Proteomes" id="UP000076660">
    <property type="component" value="Unassembled WGS sequence"/>
</dbReference>
<dbReference type="PROSITE" id="PS50977">
    <property type="entry name" value="HTH_TETR_2"/>
    <property type="match status" value="1"/>
</dbReference>
<dbReference type="InterPro" id="IPR050109">
    <property type="entry name" value="HTH-type_TetR-like_transc_reg"/>
</dbReference>
<dbReference type="GO" id="GO:0003700">
    <property type="term" value="F:DNA-binding transcription factor activity"/>
    <property type="evidence" value="ECO:0007669"/>
    <property type="project" value="TreeGrafter"/>
</dbReference>
<dbReference type="InterPro" id="IPR001647">
    <property type="entry name" value="HTH_TetR"/>
</dbReference>
<dbReference type="SUPFAM" id="SSF46689">
    <property type="entry name" value="Homeodomain-like"/>
    <property type="match status" value="1"/>
</dbReference>
<keyword evidence="1 2" id="KW-0238">DNA-binding</keyword>